<dbReference type="SUPFAM" id="SSF47413">
    <property type="entry name" value="lambda repressor-like DNA-binding domains"/>
    <property type="match status" value="1"/>
</dbReference>
<dbReference type="CDD" id="cd00093">
    <property type="entry name" value="HTH_XRE"/>
    <property type="match status" value="1"/>
</dbReference>
<name>A0ABP7VK33_9BACI</name>
<comment type="similarity">
    <text evidence="1">Belongs to the short-chain fatty acyl-CoA assimilation regulator (ScfR) family.</text>
</comment>
<dbReference type="Gene3D" id="1.10.260.40">
    <property type="entry name" value="lambda repressor-like DNA-binding domains"/>
    <property type="match status" value="1"/>
</dbReference>
<reference evidence="4" key="1">
    <citation type="journal article" date="2019" name="Int. J. Syst. Evol. Microbiol.">
        <title>The Global Catalogue of Microorganisms (GCM) 10K type strain sequencing project: providing services to taxonomists for standard genome sequencing and annotation.</title>
        <authorList>
            <consortium name="The Broad Institute Genomics Platform"/>
            <consortium name="The Broad Institute Genome Sequencing Center for Infectious Disease"/>
            <person name="Wu L."/>
            <person name="Ma J."/>
        </authorList>
    </citation>
    <scope>NUCLEOTIDE SEQUENCE [LARGE SCALE GENOMIC DNA]</scope>
    <source>
        <strain evidence="4">JCM 17250</strain>
    </source>
</reference>
<comment type="caution">
    <text evidence="3">The sequence shown here is derived from an EMBL/GenBank/DDBJ whole genome shotgun (WGS) entry which is preliminary data.</text>
</comment>
<dbReference type="InterPro" id="IPR001387">
    <property type="entry name" value="Cro/C1-type_HTH"/>
</dbReference>
<feature type="domain" description="HTH cro/C1-type" evidence="2">
    <location>
        <begin position="13"/>
        <end position="68"/>
    </location>
</feature>
<dbReference type="EMBL" id="BAABDL010000071">
    <property type="protein sequence ID" value="GAA4069005.1"/>
    <property type="molecule type" value="Genomic_DNA"/>
</dbReference>
<dbReference type="RefSeq" id="WP_344911604.1">
    <property type="nucleotide sequence ID" value="NZ_BAABDL010000071.1"/>
</dbReference>
<dbReference type="InterPro" id="IPR010982">
    <property type="entry name" value="Lambda_DNA-bd_dom_sf"/>
</dbReference>
<dbReference type="SMART" id="SM00530">
    <property type="entry name" value="HTH_XRE"/>
    <property type="match status" value="1"/>
</dbReference>
<evidence type="ECO:0000313" key="4">
    <source>
        <dbReference type="Proteomes" id="UP001501734"/>
    </source>
</evidence>
<evidence type="ECO:0000313" key="3">
    <source>
        <dbReference type="EMBL" id="GAA4069005.1"/>
    </source>
</evidence>
<dbReference type="Proteomes" id="UP001501734">
    <property type="component" value="Unassembled WGS sequence"/>
</dbReference>
<evidence type="ECO:0000259" key="2">
    <source>
        <dbReference type="PROSITE" id="PS50943"/>
    </source>
</evidence>
<keyword evidence="4" id="KW-1185">Reference proteome</keyword>
<gene>
    <name evidence="3" type="ORF">GCM10022410_13660</name>
</gene>
<protein>
    <submittedName>
        <fullName evidence="3">HigA family addiction module antitoxin</fullName>
    </submittedName>
</protein>
<proteinExistence type="inferred from homology"/>
<organism evidence="3 4">
    <name type="scientific">Amphibacillus indicireducens</name>
    <dbReference type="NCBI Taxonomy" id="1076330"/>
    <lineage>
        <taxon>Bacteria</taxon>
        <taxon>Bacillati</taxon>
        <taxon>Bacillota</taxon>
        <taxon>Bacilli</taxon>
        <taxon>Bacillales</taxon>
        <taxon>Bacillaceae</taxon>
        <taxon>Amphibacillus</taxon>
    </lineage>
</organism>
<accession>A0ABP7VK33</accession>
<evidence type="ECO:0000256" key="1">
    <source>
        <dbReference type="ARBA" id="ARBA00007227"/>
    </source>
</evidence>
<dbReference type="Pfam" id="PF01381">
    <property type="entry name" value="HTH_3"/>
    <property type="match status" value="1"/>
</dbReference>
<dbReference type="Gene3D" id="1.10.10.2910">
    <property type="match status" value="1"/>
</dbReference>
<dbReference type="InterPro" id="IPR010359">
    <property type="entry name" value="IrrE_HExxH"/>
</dbReference>
<sequence>MNTEFLVPTGFIIKDYLDELDINQKELSLRMGLSEKHLSNVLNGKSKLTEEFAIKLEKIIHAAPASYWLNYETKYREYKTRNDLMNDIDKNELKELDQRFKFSSLFSELGLSLNEQANEMLKLLKISSFEQFNSVYANLKVNFMEDGGRIEPIATWLNLAEEEVIIQNVDLSEKKYDKKDLLASLDKLKLITLNRDYKKSIQSARKFLNQLGIYLVLQEALPNSKVRGALTTYRKNPAIFLSDRFKTHDHIWFALLHEIGHLIHHYPFKEAVVTMEADQESVDRSEEEKKANQFARDFFINQTDYENFTSLNNFNKATIEQFANSQKVLPGIVVGRLQHDGYINFSDFNYLKNKE</sequence>
<dbReference type="Pfam" id="PF06114">
    <property type="entry name" value="Peptidase_M78"/>
    <property type="match status" value="1"/>
</dbReference>
<dbReference type="PROSITE" id="PS50943">
    <property type="entry name" value="HTH_CROC1"/>
    <property type="match status" value="1"/>
</dbReference>